<evidence type="ECO:0000256" key="2">
    <source>
        <dbReference type="SAM" id="Phobius"/>
    </source>
</evidence>
<proteinExistence type="predicted"/>
<dbReference type="EMBL" id="JBHUFU010000009">
    <property type="protein sequence ID" value="MFD1831388.1"/>
    <property type="molecule type" value="Genomic_DNA"/>
</dbReference>
<protein>
    <recommendedName>
        <fullName evidence="5">Sensor histidine kinase</fullName>
    </recommendedName>
</protein>
<feature type="compositionally biased region" description="Low complexity" evidence="1">
    <location>
        <begin position="74"/>
        <end position="87"/>
    </location>
</feature>
<name>A0ABW4PKY8_9ACTN</name>
<comment type="caution">
    <text evidence="3">The sequence shown here is derived from an EMBL/GenBank/DDBJ whole genome shotgun (WGS) entry which is preliminary data.</text>
</comment>
<sequence length="94" mass="9347">MGTRDPASGTAPAAVAVRRRPRPVTVTLLALYAAAAVVGVLAGGTAERLLGPVLLAVVVLRLVPHRRGARRPGRGAPAAAVRPRAAGSGDAADA</sequence>
<keyword evidence="2" id="KW-0812">Transmembrane</keyword>
<gene>
    <name evidence="3" type="ORF">ACFSJS_17230</name>
</gene>
<keyword evidence="4" id="KW-1185">Reference proteome</keyword>
<evidence type="ECO:0000313" key="3">
    <source>
        <dbReference type="EMBL" id="MFD1831388.1"/>
    </source>
</evidence>
<dbReference type="RefSeq" id="WP_380901251.1">
    <property type="nucleotide sequence ID" value="NZ_JBHUFU010000009.1"/>
</dbReference>
<keyword evidence="2" id="KW-0472">Membrane</keyword>
<feature type="region of interest" description="Disordered" evidence="1">
    <location>
        <begin position="67"/>
        <end position="94"/>
    </location>
</feature>
<dbReference type="Proteomes" id="UP001597365">
    <property type="component" value="Unassembled WGS sequence"/>
</dbReference>
<evidence type="ECO:0000256" key="1">
    <source>
        <dbReference type="SAM" id="MobiDB-lite"/>
    </source>
</evidence>
<evidence type="ECO:0008006" key="5">
    <source>
        <dbReference type="Google" id="ProtNLM"/>
    </source>
</evidence>
<keyword evidence="2" id="KW-1133">Transmembrane helix</keyword>
<accession>A0ABW4PKY8</accession>
<reference evidence="4" key="1">
    <citation type="journal article" date="2019" name="Int. J. Syst. Evol. Microbiol.">
        <title>The Global Catalogue of Microorganisms (GCM) 10K type strain sequencing project: providing services to taxonomists for standard genome sequencing and annotation.</title>
        <authorList>
            <consortium name="The Broad Institute Genomics Platform"/>
            <consortium name="The Broad Institute Genome Sequencing Center for Infectious Disease"/>
            <person name="Wu L."/>
            <person name="Ma J."/>
        </authorList>
    </citation>
    <scope>NUCLEOTIDE SEQUENCE [LARGE SCALE GENOMIC DNA]</scope>
    <source>
        <strain evidence="4">CGMCC 4.7455</strain>
    </source>
</reference>
<organism evidence="3 4">
    <name type="scientific">Streptomyces desertarenae</name>
    <dbReference type="NCBI Taxonomy" id="2666184"/>
    <lineage>
        <taxon>Bacteria</taxon>
        <taxon>Bacillati</taxon>
        <taxon>Actinomycetota</taxon>
        <taxon>Actinomycetes</taxon>
        <taxon>Kitasatosporales</taxon>
        <taxon>Streptomycetaceae</taxon>
        <taxon>Streptomyces</taxon>
    </lineage>
</organism>
<feature type="transmembrane region" description="Helical" evidence="2">
    <location>
        <begin position="24"/>
        <end position="43"/>
    </location>
</feature>
<evidence type="ECO:0000313" key="4">
    <source>
        <dbReference type="Proteomes" id="UP001597365"/>
    </source>
</evidence>